<dbReference type="InterPro" id="IPR008920">
    <property type="entry name" value="TF_FadR/GntR_C"/>
</dbReference>
<gene>
    <name evidence="5" type="ORF">SAMN02745172_03055</name>
</gene>
<dbReference type="PROSITE" id="PS50949">
    <property type="entry name" value="HTH_GNTR"/>
    <property type="match status" value="1"/>
</dbReference>
<feature type="domain" description="HTH gntR-type" evidence="4">
    <location>
        <begin position="8"/>
        <end position="76"/>
    </location>
</feature>
<dbReference type="PRINTS" id="PR00035">
    <property type="entry name" value="HTHGNTR"/>
</dbReference>
<dbReference type="AlphaFoldDB" id="A0A1M7ZP06"/>
<dbReference type="InterPro" id="IPR036390">
    <property type="entry name" value="WH_DNA-bd_sf"/>
</dbReference>
<dbReference type="Gene3D" id="1.20.120.530">
    <property type="entry name" value="GntR ligand-binding domain-like"/>
    <property type="match status" value="1"/>
</dbReference>
<evidence type="ECO:0000259" key="4">
    <source>
        <dbReference type="PROSITE" id="PS50949"/>
    </source>
</evidence>
<evidence type="ECO:0000313" key="5">
    <source>
        <dbReference type="EMBL" id="SHO66396.1"/>
    </source>
</evidence>
<dbReference type="SMART" id="SM00345">
    <property type="entry name" value="HTH_GNTR"/>
    <property type="match status" value="1"/>
</dbReference>
<dbReference type="GO" id="GO:0003677">
    <property type="term" value="F:DNA binding"/>
    <property type="evidence" value="ECO:0007669"/>
    <property type="project" value="UniProtKB-KW"/>
</dbReference>
<dbReference type="SUPFAM" id="SSF46785">
    <property type="entry name" value="Winged helix' DNA-binding domain"/>
    <property type="match status" value="1"/>
</dbReference>
<protein>
    <submittedName>
        <fullName evidence="5">DNA-binding transcriptional regulator, FadR family</fullName>
    </submittedName>
</protein>
<sequence>MGLSNPGSSITFNVSNQLGREIISGRYPPGSILPNEAEISASFSVGRSAVREAVKMLTAKGLVESRPRRGTCVRPSSAWNFFDREVLAWLREGNPDSAIILELMELRLGIEPEAARLAAEVATAEQIEAIRTAYGQMEAAGEGKAEPLTADGAFHGAIIAATNNRFFQPFGSLIRTALAVTAPATRAIFGPAAADLPAHRRVLDAIAARQPEAARDGMKDLLTEVMNAVSEWRRMPPQKGVRGE</sequence>
<dbReference type="SUPFAM" id="SSF48008">
    <property type="entry name" value="GntR ligand-binding domain-like"/>
    <property type="match status" value="1"/>
</dbReference>
<evidence type="ECO:0000256" key="1">
    <source>
        <dbReference type="ARBA" id="ARBA00023015"/>
    </source>
</evidence>
<proteinExistence type="predicted"/>
<reference evidence="5 6" key="1">
    <citation type="submission" date="2016-12" db="EMBL/GenBank/DDBJ databases">
        <authorList>
            <person name="Song W.-J."/>
            <person name="Kurnit D.M."/>
        </authorList>
    </citation>
    <scope>NUCLEOTIDE SEQUENCE [LARGE SCALE GENOMIC DNA]</scope>
    <source>
        <strain evidence="5 6">DSM 19599</strain>
    </source>
</reference>
<accession>A0A1M7ZP06</accession>
<dbReference type="PANTHER" id="PTHR43537">
    <property type="entry name" value="TRANSCRIPTIONAL REGULATOR, GNTR FAMILY"/>
    <property type="match status" value="1"/>
</dbReference>
<keyword evidence="1" id="KW-0805">Transcription regulation</keyword>
<dbReference type="Pfam" id="PF07729">
    <property type="entry name" value="FCD"/>
    <property type="match status" value="1"/>
</dbReference>
<dbReference type="InterPro" id="IPR036388">
    <property type="entry name" value="WH-like_DNA-bd_sf"/>
</dbReference>
<dbReference type="SMART" id="SM00895">
    <property type="entry name" value="FCD"/>
    <property type="match status" value="1"/>
</dbReference>
<dbReference type="RefSeq" id="WP_073630211.1">
    <property type="nucleotide sequence ID" value="NZ_FRXO01000006.1"/>
</dbReference>
<organism evidence="5 6">
    <name type="scientific">Pseudoxanthobacter soli DSM 19599</name>
    <dbReference type="NCBI Taxonomy" id="1123029"/>
    <lineage>
        <taxon>Bacteria</taxon>
        <taxon>Pseudomonadati</taxon>
        <taxon>Pseudomonadota</taxon>
        <taxon>Alphaproteobacteria</taxon>
        <taxon>Hyphomicrobiales</taxon>
        <taxon>Segnochrobactraceae</taxon>
        <taxon>Pseudoxanthobacter</taxon>
    </lineage>
</organism>
<keyword evidence="2 5" id="KW-0238">DNA-binding</keyword>
<keyword evidence="6" id="KW-1185">Reference proteome</keyword>
<dbReference type="CDD" id="cd07377">
    <property type="entry name" value="WHTH_GntR"/>
    <property type="match status" value="1"/>
</dbReference>
<evidence type="ECO:0000313" key="6">
    <source>
        <dbReference type="Proteomes" id="UP000186406"/>
    </source>
</evidence>
<name>A0A1M7ZP06_9HYPH</name>
<dbReference type="Proteomes" id="UP000186406">
    <property type="component" value="Unassembled WGS sequence"/>
</dbReference>
<dbReference type="Gene3D" id="1.10.10.10">
    <property type="entry name" value="Winged helix-like DNA-binding domain superfamily/Winged helix DNA-binding domain"/>
    <property type="match status" value="1"/>
</dbReference>
<dbReference type="InterPro" id="IPR011711">
    <property type="entry name" value="GntR_C"/>
</dbReference>
<dbReference type="PANTHER" id="PTHR43537:SF44">
    <property type="entry name" value="GNTR FAMILY REGULATORY PROTEIN"/>
    <property type="match status" value="1"/>
</dbReference>
<dbReference type="Pfam" id="PF00392">
    <property type="entry name" value="GntR"/>
    <property type="match status" value="1"/>
</dbReference>
<evidence type="ECO:0000256" key="2">
    <source>
        <dbReference type="ARBA" id="ARBA00023125"/>
    </source>
</evidence>
<dbReference type="EMBL" id="FRXO01000006">
    <property type="protein sequence ID" value="SHO66396.1"/>
    <property type="molecule type" value="Genomic_DNA"/>
</dbReference>
<dbReference type="InterPro" id="IPR000524">
    <property type="entry name" value="Tscrpt_reg_HTH_GntR"/>
</dbReference>
<dbReference type="STRING" id="1123029.SAMN02745172_03055"/>
<evidence type="ECO:0000256" key="3">
    <source>
        <dbReference type="ARBA" id="ARBA00023163"/>
    </source>
</evidence>
<dbReference type="GO" id="GO:0003700">
    <property type="term" value="F:DNA-binding transcription factor activity"/>
    <property type="evidence" value="ECO:0007669"/>
    <property type="project" value="InterPro"/>
</dbReference>
<dbReference type="OrthoDB" id="9028214at2"/>
<keyword evidence="3" id="KW-0804">Transcription</keyword>